<protein>
    <submittedName>
        <fullName evidence="1">Uncharacterized protein</fullName>
    </submittedName>
</protein>
<proteinExistence type="predicted"/>
<evidence type="ECO:0000313" key="1">
    <source>
        <dbReference type="EMBL" id="KAL2743196.1"/>
    </source>
</evidence>
<keyword evidence="2" id="KW-1185">Reference proteome</keyword>
<dbReference type="Proteomes" id="UP001607303">
    <property type="component" value="Unassembled WGS sequence"/>
</dbReference>
<dbReference type="EMBL" id="JAYRBN010000056">
    <property type="protein sequence ID" value="KAL2743196.1"/>
    <property type="molecule type" value="Genomic_DNA"/>
</dbReference>
<dbReference type="AlphaFoldDB" id="A0ABD2CDR0"/>
<organism evidence="1 2">
    <name type="scientific">Vespula maculifrons</name>
    <name type="common">Eastern yellow jacket</name>
    <name type="synonym">Wasp</name>
    <dbReference type="NCBI Taxonomy" id="7453"/>
    <lineage>
        <taxon>Eukaryota</taxon>
        <taxon>Metazoa</taxon>
        <taxon>Ecdysozoa</taxon>
        <taxon>Arthropoda</taxon>
        <taxon>Hexapoda</taxon>
        <taxon>Insecta</taxon>
        <taxon>Pterygota</taxon>
        <taxon>Neoptera</taxon>
        <taxon>Endopterygota</taxon>
        <taxon>Hymenoptera</taxon>
        <taxon>Apocrita</taxon>
        <taxon>Aculeata</taxon>
        <taxon>Vespoidea</taxon>
        <taxon>Vespidae</taxon>
        <taxon>Vespinae</taxon>
        <taxon>Vespula</taxon>
    </lineage>
</organism>
<evidence type="ECO:0000313" key="2">
    <source>
        <dbReference type="Proteomes" id="UP001607303"/>
    </source>
</evidence>
<accession>A0ABD2CDR0</accession>
<sequence length="60" mass="6943">MKTDGRENPAECTISPLYKVRRKTLVPVLRFLYCNRHHLQDGFGDGCERTLNLALLVFHV</sequence>
<reference evidence="1 2" key="1">
    <citation type="journal article" date="2024" name="Ann. Entomol. Soc. Am.">
        <title>Genomic analyses of the southern and eastern yellowjacket wasps (Hymenoptera: Vespidae) reveal evolutionary signatures of social life.</title>
        <authorList>
            <person name="Catto M.A."/>
            <person name="Caine P.B."/>
            <person name="Orr S.E."/>
            <person name="Hunt B.G."/>
            <person name="Goodisman M.A.D."/>
        </authorList>
    </citation>
    <scope>NUCLEOTIDE SEQUENCE [LARGE SCALE GENOMIC DNA]</scope>
    <source>
        <strain evidence="1">232</strain>
        <tissue evidence="1">Head and thorax</tissue>
    </source>
</reference>
<gene>
    <name evidence="1" type="ORF">V1477_008685</name>
</gene>
<comment type="caution">
    <text evidence="1">The sequence shown here is derived from an EMBL/GenBank/DDBJ whole genome shotgun (WGS) entry which is preliminary data.</text>
</comment>
<name>A0ABD2CDR0_VESMC</name>